<accession>A0A834ISF6</accession>
<gene>
    <name evidence="2" type="ORF">GWI33_001268</name>
</gene>
<dbReference type="Proteomes" id="UP000625711">
    <property type="component" value="Unassembled WGS sequence"/>
</dbReference>
<feature type="region of interest" description="Disordered" evidence="1">
    <location>
        <begin position="36"/>
        <end position="65"/>
    </location>
</feature>
<feature type="compositionally biased region" description="Polar residues" evidence="1">
    <location>
        <begin position="108"/>
        <end position="120"/>
    </location>
</feature>
<feature type="region of interest" description="Disordered" evidence="1">
    <location>
        <begin position="108"/>
        <end position="127"/>
    </location>
</feature>
<keyword evidence="3" id="KW-1185">Reference proteome</keyword>
<proteinExistence type="predicted"/>
<evidence type="ECO:0000313" key="2">
    <source>
        <dbReference type="EMBL" id="KAF7283135.1"/>
    </source>
</evidence>
<sequence length="127" mass="13844">MYPVDKRVTDEPRSLQDYQQHDVFFPLADTLAGLSRPIRGARPTKGRPGSWCRSDGGHNGGTQRRRPLVLDLCDNEPRANNAVPVVLCFGSGTNCFSTLGRGAARSSFNTPVMGWSSSPDVNRPLSV</sequence>
<comment type="caution">
    <text evidence="2">The sequence shown here is derived from an EMBL/GenBank/DDBJ whole genome shotgun (WGS) entry which is preliminary data.</text>
</comment>
<dbReference type="AlphaFoldDB" id="A0A834ISF6"/>
<dbReference type="EMBL" id="JAACXV010000133">
    <property type="protein sequence ID" value="KAF7283135.1"/>
    <property type="molecule type" value="Genomic_DNA"/>
</dbReference>
<protein>
    <submittedName>
        <fullName evidence="2">Uncharacterized protein</fullName>
    </submittedName>
</protein>
<evidence type="ECO:0000256" key="1">
    <source>
        <dbReference type="SAM" id="MobiDB-lite"/>
    </source>
</evidence>
<name>A0A834ISF6_RHYFE</name>
<reference evidence="2" key="1">
    <citation type="submission" date="2020-08" db="EMBL/GenBank/DDBJ databases">
        <title>Genome sequencing and assembly of the red palm weevil Rhynchophorus ferrugineus.</title>
        <authorList>
            <person name="Dias G.B."/>
            <person name="Bergman C.M."/>
            <person name="Manee M."/>
        </authorList>
    </citation>
    <scope>NUCLEOTIDE SEQUENCE</scope>
    <source>
        <strain evidence="2">AA-2017</strain>
        <tissue evidence="2">Whole larva</tissue>
    </source>
</reference>
<organism evidence="2 3">
    <name type="scientific">Rhynchophorus ferrugineus</name>
    <name type="common">Red palm weevil</name>
    <name type="synonym">Curculio ferrugineus</name>
    <dbReference type="NCBI Taxonomy" id="354439"/>
    <lineage>
        <taxon>Eukaryota</taxon>
        <taxon>Metazoa</taxon>
        <taxon>Ecdysozoa</taxon>
        <taxon>Arthropoda</taxon>
        <taxon>Hexapoda</taxon>
        <taxon>Insecta</taxon>
        <taxon>Pterygota</taxon>
        <taxon>Neoptera</taxon>
        <taxon>Endopterygota</taxon>
        <taxon>Coleoptera</taxon>
        <taxon>Polyphaga</taxon>
        <taxon>Cucujiformia</taxon>
        <taxon>Curculionidae</taxon>
        <taxon>Dryophthorinae</taxon>
        <taxon>Rhynchophorus</taxon>
    </lineage>
</organism>
<evidence type="ECO:0000313" key="3">
    <source>
        <dbReference type="Proteomes" id="UP000625711"/>
    </source>
</evidence>